<dbReference type="EMBL" id="LPWH01000050">
    <property type="protein sequence ID" value="POR04035.1"/>
    <property type="molecule type" value="Genomic_DNA"/>
</dbReference>
<feature type="transmembrane region" description="Helical" evidence="1">
    <location>
        <begin position="197"/>
        <end position="219"/>
    </location>
</feature>
<name>A0A2S4JWX8_9SPIO</name>
<reference evidence="4" key="1">
    <citation type="submission" date="2015-12" db="EMBL/GenBank/DDBJ databases">
        <authorList>
            <person name="Lodha T.D."/>
            <person name="Chintalapati S."/>
            <person name="Chintalapati V.R."/>
            <person name="Sravanthi T."/>
        </authorList>
    </citation>
    <scope>NUCLEOTIDE SEQUENCE [LARGE SCALE GENOMIC DNA]</scope>
    <source>
        <strain evidence="4">JC133</strain>
    </source>
</reference>
<evidence type="ECO:0000256" key="1">
    <source>
        <dbReference type="SAM" id="Phobius"/>
    </source>
</evidence>
<evidence type="ECO:0000313" key="4">
    <source>
        <dbReference type="Proteomes" id="UP000237350"/>
    </source>
</evidence>
<keyword evidence="1" id="KW-1133">Transmembrane helix</keyword>
<protein>
    <submittedName>
        <fullName evidence="3">Tat pathway signal protein</fullName>
    </submittedName>
</protein>
<dbReference type="AlphaFoldDB" id="A0A2S4JWX8"/>
<feature type="transmembrane region" description="Helical" evidence="1">
    <location>
        <begin position="41"/>
        <end position="67"/>
    </location>
</feature>
<feature type="transmembrane region" description="Helical" evidence="1">
    <location>
        <begin position="320"/>
        <end position="341"/>
    </location>
</feature>
<feature type="transmembrane region" description="Helical" evidence="1">
    <location>
        <begin position="257"/>
        <end position="278"/>
    </location>
</feature>
<organism evidence="3 4">
    <name type="scientific">Alkalispirochaeta sphaeroplastigenens</name>
    <dbReference type="NCBI Taxonomy" id="1187066"/>
    <lineage>
        <taxon>Bacteria</taxon>
        <taxon>Pseudomonadati</taxon>
        <taxon>Spirochaetota</taxon>
        <taxon>Spirochaetia</taxon>
        <taxon>Spirochaetales</taxon>
        <taxon>Spirochaetaceae</taxon>
        <taxon>Alkalispirochaeta</taxon>
    </lineage>
</organism>
<dbReference type="OrthoDB" id="359531at2"/>
<sequence length="510" mass="53914">MFGNLMLGAEIIFQGPVLLLLLLGTFLGLIFGAIPGLTATLALILLLPVTFGMEPAVGMAVLGALYIGGVSGGKIPAILLNMPGTPSSIATTFDGYPLCQQGYPGKALTYAIASSFTGGLISLMALIILAPFLSIVTLRFQSYEYFLLGVFGLTVVSSTTGKSVIYGLISATLGLMIATIGGDPLSGVTRFSFGFRALRGGVELLVAMIGLFVMTEVFAQTADVDKKYSFFSAKLDSMKLEVKVLLGQTKNAIRSSLIGLGLGMLPGAGGTIASFIAYDQAKKASKHPEKFGTGVLDGIVAAETSNNAVSGGAYIPTITLGIPGNTVTAVILAGLITHGISPGPSLFRNEVQLVYAIFIGLFVSNIFMFILQHTVMIRFFKWALRIPKTILLPLIVLMSIAGTYNIRYSVNDLWVMVVFTGLGYLLLNTGFPLTPMILGLILGPIMERSLRTAMMASGGNVMPFLTRPFSLGLVLLTVVSLALTVLFKRLEQKGKLVPPVPLSGTEESEV</sequence>
<feature type="transmembrane region" description="Helical" evidence="1">
    <location>
        <begin position="413"/>
        <end position="443"/>
    </location>
</feature>
<feature type="transmembrane region" description="Helical" evidence="1">
    <location>
        <begin position="12"/>
        <end position="34"/>
    </location>
</feature>
<dbReference type="PANTHER" id="PTHR35342">
    <property type="entry name" value="TRICARBOXYLIC TRANSPORT PROTEIN"/>
    <property type="match status" value="1"/>
</dbReference>
<feature type="transmembrane region" description="Helical" evidence="1">
    <location>
        <begin position="165"/>
        <end position="185"/>
    </location>
</feature>
<dbReference type="Proteomes" id="UP000237350">
    <property type="component" value="Unassembled WGS sequence"/>
</dbReference>
<feature type="transmembrane region" description="Helical" evidence="1">
    <location>
        <begin position="389"/>
        <end position="407"/>
    </location>
</feature>
<dbReference type="Pfam" id="PF01970">
    <property type="entry name" value="TctA"/>
    <property type="match status" value="1"/>
</dbReference>
<keyword evidence="1" id="KW-0472">Membrane</keyword>
<keyword evidence="4" id="KW-1185">Reference proteome</keyword>
<gene>
    <name evidence="3" type="ORF">AU468_04265</name>
</gene>
<dbReference type="PANTHER" id="PTHR35342:SF5">
    <property type="entry name" value="TRICARBOXYLIC TRANSPORT PROTEIN"/>
    <property type="match status" value="1"/>
</dbReference>
<feature type="transmembrane region" description="Helical" evidence="1">
    <location>
        <begin position="353"/>
        <end position="377"/>
    </location>
</feature>
<proteinExistence type="predicted"/>
<feature type="transmembrane region" description="Helical" evidence="1">
    <location>
        <begin position="142"/>
        <end position="159"/>
    </location>
</feature>
<feature type="transmembrane region" description="Helical" evidence="1">
    <location>
        <begin position="464"/>
        <end position="487"/>
    </location>
</feature>
<dbReference type="InterPro" id="IPR002823">
    <property type="entry name" value="DUF112_TM"/>
</dbReference>
<dbReference type="RefSeq" id="WP_103679652.1">
    <property type="nucleotide sequence ID" value="NZ_LPWH01000050.1"/>
</dbReference>
<evidence type="ECO:0000259" key="2">
    <source>
        <dbReference type="Pfam" id="PF01970"/>
    </source>
</evidence>
<keyword evidence="1" id="KW-0812">Transmembrane</keyword>
<feature type="domain" description="DUF112" evidence="2">
    <location>
        <begin position="18"/>
        <end position="438"/>
    </location>
</feature>
<accession>A0A2S4JWX8</accession>
<evidence type="ECO:0000313" key="3">
    <source>
        <dbReference type="EMBL" id="POR04035.1"/>
    </source>
</evidence>
<comment type="caution">
    <text evidence="3">The sequence shown here is derived from an EMBL/GenBank/DDBJ whole genome shotgun (WGS) entry which is preliminary data.</text>
</comment>
<feature type="transmembrane region" description="Helical" evidence="1">
    <location>
        <begin position="107"/>
        <end position="130"/>
    </location>
</feature>